<evidence type="ECO:0000256" key="4">
    <source>
        <dbReference type="ARBA" id="ARBA00022840"/>
    </source>
</evidence>
<accession>A0ABN8U5S1</accession>
<evidence type="ECO:0000313" key="7">
    <source>
        <dbReference type="Proteomes" id="UP001154322"/>
    </source>
</evidence>
<keyword evidence="6" id="KW-0808">Transferase</keyword>
<gene>
    <name evidence="6" type="ORF">WJ0W_003587</name>
</gene>
<feature type="domain" description="DAGKc" evidence="5">
    <location>
        <begin position="1"/>
        <end position="105"/>
    </location>
</feature>
<dbReference type="GO" id="GO:0016301">
    <property type="term" value="F:kinase activity"/>
    <property type="evidence" value="ECO:0007669"/>
    <property type="project" value="UniProtKB-KW"/>
</dbReference>
<name>A0ABN8U5S1_9BACL</name>
<comment type="similarity">
    <text evidence="2">Belongs to the diacylglycerol/lipid kinase family.</text>
</comment>
<comment type="cofactor">
    <cofactor evidence="1">
        <name>Mg(2+)</name>
        <dbReference type="ChEBI" id="CHEBI:18420"/>
    </cofactor>
</comment>
<reference evidence="6" key="1">
    <citation type="submission" date="2022-06" db="EMBL/GenBank/DDBJ databases">
        <authorList>
            <person name="Dietemann V."/>
            <person name="Ory F."/>
            <person name="Dainat B."/>
            <person name="Oberhansli S."/>
        </authorList>
    </citation>
    <scope>NUCLEOTIDE SEQUENCE</scope>
    <source>
        <strain evidence="6">Ena-SAMPLE-TAB-26-04-2022-14:26:32:270-5432</strain>
    </source>
</reference>
<dbReference type="InterPro" id="IPR001206">
    <property type="entry name" value="Diacylglycerol_kinase_cat_dom"/>
</dbReference>
<organism evidence="6 7">
    <name type="scientific">Paenibacillus melissococcoides</name>
    <dbReference type="NCBI Taxonomy" id="2912268"/>
    <lineage>
        <taxon>Bacteria</taxon>
        <taxon>Bacillati</taxon>
        <taxon>Bacillota</taxon>
        <taxon>Bacilli</taxon>
        <taxon>Bacillales</taxon>
        <taxon>Paenibacillaceae</taxon>
        <taxon>Paenibacillus</taxon>
    </lineage>
</organism>
<dbReference type="Gene3D" id="3.40.50.10330">
    <property type="entry name" value="Probable inorganic polyphosphate/atp-NAD kinase, domain 1"/>
    <property type="match status" value="1"/>
</dbReference>
<dbReference type="EMBL" id="CALYLO010000005">
    <property type="protein sequence ID" value="CAH8246352.1"/>
    <property type="molecule type" value="Genomic_DNA"/>
</dbReference>
<evidence type="ECO:0000256" key="3">
    <source>
        <dbReference type="ARBA" id="ARBA00022741"/>
    </source>
</evidence>
<dbReference type="SUPFAM" id="SSF111331">
    <property type="entry name" value="NAD kinase/diacylglycerol kinase-like"/>
    <property type="match status" value="1"/>
</dbReference>
<keyword evidence="4" id="KW-0067">ATP-binding</keyword>
<dbReference type="PROSITE" id="PS50146">
    <property type="entry name" value="DAGK"/>
    <property type="match status" value="1"/>
</dbReference>
<evidence type="ECO:0000313" key="6">
    <source>
        <dbReference type="EMBL" id="CAH8246352.1"/>
    </source>
</evidence>
<dbReference type="PANTHER" id="PTHR12358">
    <property type="entry name" value="SPHINGOSINE KINASE"/>
    <property type="match status" value="1"/>
</dbReference>
<dbReference type="InterPro" id="IPR017438">
    <property type="entry name" value="ATP-NAD_kinase_N"/>
</dbReference>
<keyword evidence="7" id="KW-1185">Reference proteome</keyword>
<dbReference type="InterPro" id="IPR050187">
    <property type="entry name" value="Lipid_Phosphate_FormReg"/>
</dbReference>
<evidence type="ECO:0000259" key="5">
    <source>
        <dbReference type="PROSITE" id="PS50146"/>
    </source>
</evidence>
<dbReference type="RefSeq" id="WP_261945135.1">
    <property type="nucleotide sequence ID" value="NZ_AP031292.1"/>
</dbReference>
<keyword evidence="3" id="KW-0547">Nucleotide-binding</keyword>
<sequence>MKTWKRIEPILHYRQVHYKVEFSDSPSHAALLVRQYMIDHDKMTAFVIVGGDGTIQSVAHEIAESNIPLGIIPAGSGNDLARGLHIPLNAKKALEYLGLAEHIAF</sequence>
<protein>
    <submittedName>
        <fullName evidence="6">Acylglycerol kinase family protein</fullName>
    </submittedName>
</protein>
<comment type="caution">
    <text evidence="6">The sequence shown here is derived from an EMBL/GenBank/DDBJ whole genome shotgun (WGS) entry which is preliminary data.</text>
</comment>
<proteinExistence type="inferred from homology"/>
<evidence type="ECO:0000256" key="1">
    <source>
        <dbReference type="ARBA" id="ARBA00001946"/>
    </source>
</evidence>
<evidence type="ECO:0000256" key="2">
    <source>
        <dbReference type="ARBA" id="ARBA00005983"/>
    </source>
</evidence>
<dbReference type="Proteomes" id="UP001154322">
    <property type="component" value="Unassembled WGS sequence"/>
</dbReference>
<dbReference type="InterPro" id="IPR016064">
    <property type="entry name" value="NAD/diacylglycerol_kinase_sf"/>
</dbReference>
<dbReference type="Pfam" id="PF00781">
    <property type="entry name" value="DAGK_cat"/>
    <property type="match status" value="1"/>
</dbReference>
<keyword evidence="6" id="KW-0418">Kinase</keyword>
<dbReference type="PANTHER" id="PTHR12358:SF54">
    <property type="entry name" value="SPHINGOSINE KINASE RELATED PROTEIN"/>
    <property type="match status" value="1"/>
</dbReference>